<protein>
    <submittedName>
        <fullName evidence="3">Phage portal protein</fullName>
    </submittedName>
</protein>
<evidence type="ECO:0000313" key="4">
    <source>
        <dbReference type="Proteomes" id="UP000218437"/>
    </source>
</evidence>
<dbReference type="InterPro" id="IPR006430">
    <property type="entry name" value="Phage_portal_PBSX"/>
</dbReference>
<evidence type="ECO:0000256" key="1">
    <source>
        <dbReference type="ARBA" id="ARBA00006799"/>
    </source>
</evidence>
<reference evidence="3 4" key="1">
    <citation type="submission" date="2017-09" db="EMBL/GenBank/DDBJ databases">
        <title>Complete genome sequence of Janthinobacterium svalbardensis PAMC 27463.</title>
        <authorList>
            <person name="Cho Y.-J."/>
            <person name="Cho A."/>
            <person name="Kim O.-S."/>
            <person name="Lee J.-I."/>
        </authorList>
    </citation>
    <scope>NUCLEOTIDE SEQUENCE [LARGE SCALE GENOMIC DNA]</scope>
    <source>
        <strain evidence="3 4">PAMC 27463</strain>
    </source>
</reference>
<evidence type="ECO:0000256" key="2">
    <source>
        <dbReference type="SAM" id="MobiDB-lite"/>
    </source>
</evidence>
<dbReference type="Proteomes" id="UP000218437">
    <property type="component" value="Chromosome"/>
</dbReference>
<dbReference type="Pfam" id="PF04860">
    <property type="entry name" value="Phage_portal"/>
    <property type="match status" value="1"/>
</dbReference>
<dbReference type="KEGG" id="jsv:CNX70_09720"/>
<dbReference type="NCBIfam" id="TIGR01540">
    <property type="entry name" value="portal_PBSX"/>
    <property type="match status" value="1"/>
</dbReference>
<feature type="region of interest" description="Disordered" evidence="2">
    <location>
        <begin position="23"/>
        <end position="54"/>
    </location>
</feature>
<gene>
    <name evidence="3" type="ORF">CNX70_09720</name>
</gene>
<accession>A0A290WU56</accession>
<dbReference type="EMBL" id="CP023422">
    <property type="protein sequence ID" value="ATD60427.1"/>
    <property type="molecule type" value="Genomic_DNA"/>
</dbReference>
<proteinExistence type="inferred from homology"/>
<dbReference type="InterPro" id="IPR006944">
    <property type="entry name" value="Phage/GTA_portal"/>
</dbReference>
<comment type="similarity">
    <text evidence="1">Belongs to the phage portal family. PBSX subfamily.</text>
</comment>
<keyword evidence="4" id="KW-1185">Reference proteome</keyword>
<dbReference type="AlphaFoldDB" id="A0A290WU56"/>
<name>A0A290WU56_9BURK</name>
<dbReference type="InterPro" id="IPR030935">
    <property type="entry name" value="PBSX_Proteobac"/>
</dbReference>
<dbReference type="PIRSF" id="PIRSF018494">
    <property type="entry name" value="PBSX_VPQ"/>
    <property type="match status" value="1"/>
</dbReference>
<organism evidence="3 4">
    <name type="scientific">Janthinobacterium svalbardensis</name>
    <dbReference type="NCBI Taxonomy" id="368607"/>
    <lineage>
        <taxon>Bacteria</taxon>
        <taxon>Pseudomonadati</taxon>
        <taxon>Pseudomonadota</taxon>
        <taxon>Betaproteobacteria</taxon>
        <taxon>Burkholderiales</taxon>
        <taxon>Oxalobacteraceae</taxon>
        <taxon>Janthinobacterium</taxon>
    </lineage>
</organism>
<sequence length="382" mass="42583">MGLHARARPRTLRRQYRQPPIHHGDLFLSKARHQRARARSAPGADTAAASPPQPATAGIQAFSFGDPTPVLEHGDILDCFECWKNGEWYEPPINLAGLAKSFNAGVHHSSAIHFKANVLASTLMPSKYLSRDAFKRLALDFLTFGNCYLEDRPSRSGRPLTFAHALAKYMRRGIDWDTYFFVTNHGTAHQFETGRVFHLMEPDVNQELYGVPQYLSALQSAWLNEAATLFRRKYYKNGSHAGFVFYMTDAAANTQDVDNLRQAMRDSKGPGNFRNLFMYAPNGKKDGIQILPVSDVAAKDEFFNIKSVTRDDQLAAHRVPPQLMGILPNNAGGFGAVEPAARVFARNELVPLQSQFMAINEWAGVEVVKFAPYELAKPEGTA</sequence>
<evidence type="ECO:0000313" key="3">
    <source>
        <dbReference type="EMBL" id="ATD60427.1"/>
    </source>
</evidence>